<proteinExistence type="predicted"/>
<sequence>MKLGSLIKAAGILFLGGVIGIVTAQWSIERTATAMTAGGGPWKSWFSGTASIRNPYVNAHYLMFGRLPPALGQELLFEATRDDEGAGLDGDCDYVIQGPRLSARWWQLALADEAAKQPSDVTFTSPRLIAEPDGSMRINISRTPKAGNWMSPGDLSHFALVLKLRPGSGLNNAASVVMLPRIKREACS</sequence>
<dbReference type="EMBL" id="JAENHL010000008">
    <property type="protein sequence ID" value="MBK1870010.1"/>
    <property type="molecule type" value="Genomic_DNA"/>
</dbReference>
<keyword evidence="2" id="KW-1185">Reference proteome</keyword>
<evidence type="ECO:0000313" key="2">
    <source>
        <dbReference type="Proteomes" id="UP000616151"/>
    </source>
</evidence>
<comment type="caution">
    <text evidence="1">The sequence shown here is derived from an EMBL/GenBank/DDBJ whole genome shotgun (WGS) entry which is preliminary data.</text>
</comment>
<gene>
    <name evidence="1" type="ORF">JHL16_26835</name>
</gene>
<protein>
    <submittedName>
        <fullName evidence="1">DUF1214 domain-containing protein</fullName>
    </submittedName>
</protein>
<evidence type="ECO:0000313" key="1">
    <source>
        <dbReference type="EMBL" id="MBK1870010.1"/>
    </source>
</evidence>
<dbReference type="Proteomes" id="UP000616151">
    <property type="component" value="Unassembled WGS sequence"/>
</dbReference>
<accession>A0ACC5RC07</accession>
<reference evidence="1" key="1">
    <citation type="submission" date="2021-01" db="EMBL/GenBank/DDBJ databases">
        <authorList>
            <person name="Sun Q."/>
        </authorList>
    </citation>
    <scope>NUCLEOTIDE SEQUENCE</scope>
    <source>
        <strain evidence="1">YIM B02566</strain>
    </source>
</reference>
<organism evidence="1 2">
    <name type="scientific">Taklimakanibacter albus</name>
    <dbReference type="NCBI Taxonomy" id="2800327"/>
    <lineage>
        <taxon>Bacteria</taxon>
        <taxon>Pseudomonadati</taxon>
        <taxon>Pseudomonadota</taxon>
        <taxon>Alphaproteobacteria</taxon>
        <taxon>Hyphomicrobiales</taxon>
        <taxon>Aestuariivirgaceae</taxon>
        <taxon>Taklimakanibacter</taxon>
    </lineage>
</organism>
<name>A0ACC5RC07_9HYPH</name>